<dbReference type="PANTHER" id="PTHR15749:SF4">
    <property type="entry name" value="FANCONI-ASSOCIATED NUCLEASE 1"/>
    <property type="match status" value="1"/>
</dbReference>
<dbReference type="AlphaFoldDB" id="A0AB34IH65"/>
<evidence type="ECO:0000256" key="2">
    <source>
        <dbReference type="ARBA" id="ARBA00005533"/>
    </source>
</evidence>
<accession>A0AB34IH65</accession>
<dbReference type="GO" id="GO:0005634">
    <property type="term" value="C:nucleus"/>
    <property type="evidence" value="ECO:0007669"/>
    <property type="project" value="UniProtKB-SubCell"/>
</dbReference>
<dbReference type="CDD" id="cd22326">
    <property type="entry name" value="FAN1-like"/>
    <property type="match status" value="1"/>
</dbReference>
<comment type="similarity">
    <text evidence="2 11">Belongs to the FAN1 family.</text>
</comment>
<comment type="catalytic activity">
    <reaction evidence="1 11">
        <text>Hydrolytically removes 5'-nucleotides successively from the 3'-hydroxy termini of 3'-hydroxy-terminated oligonucleotides.</text>
        <dbReference type="EC" id="3.1.4.1"/>
    </reaction>
</comment>
<feature type="region of interest" description="Disordered" evidence="12">
    <location>
        <begin position="59"/>
        <end position="99"/>
    </location>
</feature>
<dbReference type="SMART" id="SM00990">
    <property type="entry name" value="VRR_NUC"/>
    <property type="match status" value="1"/>
</dbReference>
<dbReference type="PANTHER" id="PTHR15749">
    <property type="entry name" value="FANCONI-ASSOCIATED NUCLEASE 1"/>
    <property type="match status" value="1"/>
</dbReference>
<comment type="subcellular location">
    <subcellularLocation>
        <location evidence="11">Nucleus</location>
    </subcellularLocation>
</comment>
<comment type="cofactor">
    <cofactor evidence="11">
        <name>Mg(2+)</name>
        <dbReference type="ChEBI" id="CHEBI:18420"/>
    </cofactor>
    <cofactor evidence="11">
        <name>Mn(2+)</name>
        <dbReference type="ChEBI" id="CHEBI:29035"/>
    </cofactor>
</comment>
<dbReference type="InterPro" id="IPR014883">
    <property type="entry name" value="VRR_NUC"/>
</dbReference>
<dbReference type="GO" id="GO:0036297">
    <property type="term" value="P:interstrand cross-link repair"/>
    <property type="evidence" value="ECO:0007669"/>
    <property type="project" value="InterPro"/>
</dbReference>
<dbReference type="PROSITE" id="PS50199">
    <property type="entry name" value="ZF_RANBP2_2"/>
    <property type="match status" value="1"/>
</dbReference>
<name>A0AB34IH65_PRYPA</name>
<dbReference type="SUPFAM" id="SSF90209">
    <property type="entry name" value="Ran binding protein zinc finger-like"/>
    <property type="match status" value="1"/>
</dbReference>
<dbReference type="InterPro" id="IPR001876">
    <property type="entry name" value="Znf_RanBP2"/>
</dbReference>
<evidence type="ECO:0000313" key="15">
    <source>
        <dbReference type="Proteomes" id="UP001515480"/>
    </source>
</evidence>
<comment type="function">
    <text evidence="11">Nuclease required for the repair of DNA interstrand cross-links (ICL). Acts as a 5'-3' exonuclease that anchors at a cut end of DNA and cleaves DNA successively at every third nucleotide, allowing to excise an ICL from one strand through flanking incisions.</text>
</comment>
<dbReference type="SMART" id="SM00547">
    <property type="entry name" value="ZnF_RBZ"/>
    <property type="match status" value="1"/>
</dbReference>
<dbReference type="Pfam" id="PF08774">
    <property type="entry name" value="VRR_NUC"/>
    <property type="match status" value="1"/>
</dbReference>
<dbReference type="GO" id="GO:0004528">
    <property type="term" value="F:phosphodiesterase I activity"/>
    <property type="evidence" value="ECO:0007669"/>
    <property type="project" value="UniProtKB-EC"/>
</dbReference>
<evidence type="ECO:0000256" key="1">
    <source>
        <dbReference type="ARBA" id="ARBA00000983"/>
    </source>
</evidence>
<protein>
    <recommendedName>
        <fullName evidence="11">Fanconi-associated nuclease</fullName>
        <ecNumber evidence="11">3.1.4.1</ecNumber>
    </recommendedName>
</protein>
<evidence type="ECO:0000256" key="10">
    <source>
        <dbReference type="PROSITE-ProRule" id="PRU00322"/>
    </source>
</evidence>
<evidence type="ECO:0000256" key="9">
    <source>
        <dbReference type="ARBA" id="ARBA00023211"/>
    </source>
</evidence>
<dbReference type="Proteomes" id="UP001515480">
    <property type="component" value="Unassembled WGS sequence"/>
</dbReference>
<dbReference type="InterPro" id="IPR049125">
    <property type="entry name" value="FAN1-like_WH"/>
</dbReference>
<dbReference type="PROSITE" id="PS01358">
    <property type="entry name" value="ZF_RANBP2_1"/>
    <property type="match status" value="1"/>
</dbReference>
<evidence type="ECO:0000259" key="13">
    <source>
        <dbReference type="PROSITE" id="PS50199"/>
    </source>
</evidence>
<evidence type="ECO:0000256" key="12">
    <source>
        <dbReference type="SAM" id="MobiDB-lite"/>
    </source>
</evidence>
<dbReference type="Pfam" id="PF21315">
    <property type="entry name" value="FAN1_HTH"/>
    <property type="match status" value="1"/>
</dbReference>
<dbReference type="GO" id="GO:0017108">
    <property type="term" value="F:5'-flap endonuclease activity"/>
    <property type="evidence" value="ECO:0007669"/>
    <property type="project" value="TreeGrafter"/>
</dbReference>
<reference evidence="14 15" key="1">
    <citation type="journal article" date="2024" name="Science">
        <title>Giant polyketide synthase enzymes in the biosynthesis of giant marine polyether toxins.</title>
        <authorList>
            <person name="Fallon T.R."/>
            <person name="Shende V.V."/>
            <person name="Wierzbicki I.H."/>
            <person name="Pendleton A.L."/>
            <person name="Watervoot N.F."/>
            <person name="Auber R.P."/>
            <person name="Gonzalez D.J."/>
            <person name="Wisecaver J.H."/>
            <person name="Moore B.S."/>
        </authorList>
    </citation>
    <scope>NUCLEOTIDE SEQUENCE [LARGE SCALE GENOMIC DNA]</scope>
    <source>
        <strain evidence="14 15">12B1</strain>
    </source>
</reference>
<evidence type="ECO:0000256" key="6">
    <source>
        <dbReference type="ARBA" id="ARBA00022801"/>
    </source>
</evidence>
<keyword evidence="5 10" id="KW-0863">Zinc-finger</keyword>
<evidence type="ECO:0000256" key="7">
    <source>
        <dbReference type="ARBA" id="ARBA00022833"/>
    </source>
</evidence>
<dbReference type="InterPro" id="IPR011856">
    <property type="entry name" value="tRNA_endonuc-like_dom_sf"/>
</dbReference>
<dbReference type="Gene3D" id="3.40.1350.10">
    <property type="match status" value="1"/>
</dbReference>
<dbReference type="GO" id="GO:0008409">
    <property type="term" value="F:5'-3' exonuclease activity"/>
    <property type="evidence" value="ECO:0007669"/>
    <property type="project" value="TreeGrafter"/>
</dbReference>
<keyword evidence="6 11" id="KW-0378">Hydrolase</keyword>
<keyword evidence="9 11" id="KW-0464">Manganese</keyword>
<keyword evidence="11" id="KW-0227">DNA damage</keyword>
<keyword evidence="3 11" id="KW-0540">Nuclease</keyword>
<dbReference type="GO" id="GO:0070336">
    <property type="term" value="F:flap-structured DNA binding"/>
    <property type="evidence" value="ECO:0007669"/>
    <property type="project" value="TreeGrafter"/>
</dbReference>
<sequence length="916" mass="97030">MEGGKLGQLHGLHSLSAIHRAASRKPLRGYGGASELIHFASPAAPPSRQPTLTAFLAKPDAAAPPDSPRDAQPDTPRPPSPARGFEAAGGAEGSGGGMPLEVFEDALERVWRRDARTLLSPEERGWVGTLHPRLRPEPLPALSPRARALYARLFGRKPVAFRAASLAYAEVGDVLGAARELDAARLVQLVGGGARPTEEEWACGWCTLRNAPARRRCAACDNPREGGAHGCTTVRADAASLALELLGGAALRDVCATAGIASKSGAGRPGGFGAASEAHPDEGPSEGLRRRLREKLGLPHPRVRGGGAVGCDSGAAARLRAAQADAVLSKAFRLLGSVIVLHEEPLAVFLRCERLAFGGSYCDGTATAAAAAMGCAHLRAASYEITPAEQLAPSLPSRGVLLRLEAAEELAGVYLKSLSAEETSRPAQLAAHASDTLRAIVDRIHATPPSCALDAEAEEAVAGAEVSAFTQALRAICDATGVAIASSLHPAEAEGWAALRAARPLAARLSIGWVCASLLTLHVSLLERRRQYAAAASLLPLLLASPFCPRRRGHWWTRLCIDRDHIARGGRLPLLREALADAAVRGADRIGLTRRAHRLGERRADLPAEPPVVRVRGRPLRHGGGGRVVYVAEDDEAGQLTCAVEQLVLQEYARVGGWRGVHCETGAPAALFALLCWELIFMPVADAFESRFQDAPLDLAADGGEFAAARREALAARLDVLAGMSGWQLHEEVIRSHQAHAGERCRGVSWTRWGDSEELAEMAGCLGGGALATICRAFAEDYCSWHGGMPDLIVWRRREEGGGGYGEARLVEVKSPSDKLSDQQRAWIHLLRCEGVRVEVCRVLPDVQTDAALIAAEGGGGEAGGCHADGGSAAMCDENSPFGKAGHEQSPASARKHPMEQHVHLVKRERQGEDWS</sequence>
<proteinExistence type="inferred from homology"/>
<dbReference type="EC" id="3.1.4.1" evidence="11"/>
<dbReference type="InterPro" id="IPR033315">
    <property type="entry name" value="Fan1-like"/>
</dbReference>
<gene>
    <name evidence="14" type="ORF">AB1Y20_014044</name>
</gene>
<feature type="compositionally biased region" description="Basic and acidic residues" evidence="12">
    <location>
        <begin position="897"/>
        <end position="916"/>
    </location>
</feature>
<feature type="region of interest" description="Disordered" evidence="12">
    <location>
        <begin position="268"/>
        <end position="287"/>
    </location>
</feature>
<keyword evidence="7" id="KW-0862">Zinc</keyword>
<evidence type="ECO:0000256" key="8">
    <source>
        <dbReference type="ARBA" id="ARBA00022842"/>
    </source>
</evidence>
<evidence type="ECO:0000256" key="3">
    <source>
        <dbReference type="ARBA" id="ARBA00022722"/>
    </source>
</evidence>
<dbReference type="InterPro" id="IPR049126">
    <property type="entry name" value="FAN1-like_TPR"/>
</dbReference>
<evidence type="ECO:0000256" key="11">
    <source>
        <dbReference type="RuleBase" id="RU365033"/>
    </source>
</evidence>
<feature type="region of interest" description="Disordered" evidence="12">
    <location>
        <begin position="877"/>
        <end position="916"/>
    </location>
</feature>
<keyword evidence="11" id="KW-0234">DNA repair</keyword>
<organism evidence="14 15">
    <name type="scientific">Prymnesium parvum</name>
    <name type="common">Toxic golden alga</name>
    <dbReference type="NCBI Taxonomy" id="97485"/>
    <lineage>
        <taxon>Eukaryota</taxon>
        <taxon>Haptista</taxon>
        <taxon>Haptophyta</taxon>
        <taxon>Prymnesiophyceae</taxon>
        <taxon>Prymnesiales</taxon>
        <taxon>Prymnesiaceae</taxon>
        <taxon>Prymnesium</taxon>
    </lineage>
</organism>
<evidence type="ECO:0000256" key="5">
    <source>
        <dbReference type="ARBA" id="ARBA00022771"/>
    </source>
</evidence>
<evidence type="ECO:0000313" key="14">
    <source>
        <dbReference type="EMBL" id="KAL1498734.1"/>
    </source>
</evidence>
<keyword evidence="4 11" id="KW-0479">Metal-binding</keyword>
<dbReference type="Gene3D" id="4.10.1060.10">
    <property type="entry name" value="Zinc finger, RanBP2-type"/>
    <property type="match status" value="1"/>
</dbReference>
<keyword evidence="11" id="KW-0539">Nucleus</keyword>
<dbReference type="InterPro" id="IPR049132">
    <property type="entry name" value="FAN1-like_euk"/>
</dbReference>
<comment type="caution">
    <text evidence="14">The sequence shown here is derived from an EMBL/GenBank/DDBJ whole genome shotgun (WGS) entry which is preliminary data.</text>
</comment>
<keyword evidence="8 11" id="KW-0460">Magnesium</keyword>
<keyword evidence="15" id="KW-1185">Reference proteome</keyword>
<dbReference type="InterPro" id="IPR036443">
    <property type="entry name" value="Znf_RanBP2_sf"/>
</dbReference>
<evidence type="ECO:0000256" key="4">
    <source>
        <dbReference type="ARBA" id="ARBA00022723"/>
    </source>
</evidence>
<feature type="domain" description="RanBP2-type" evidence="13">
    <location>
        <begin position="197"/>
        <end position="226"/>
    </location>
</feature>
<dbReference type="EMBL" id="JBGBPQ010000027">
    <property type="protein sequence ID" value="KAL1498734.1"/>
    <property type="molecule type" value="Genomic_DNA"/>
</dbReference>
<dbReference type="GO" id="GO:0008270">
    <property type="term" value="F:zinc ion binding"/>
    <property type="evidence" value="ECO:0007669"/>
    <property type="project" value="UniProtKB-KW"/>
</dbReference>
<dbReference type="Pfam" id="PF21170">
    <property type="entry name" value="FAN1_TPR"/>
    <property type="match status" value="1"/>
</dbReference>